<dbReference type="Gene3D" id="3.40.50.2000">
    <property type="entry name" value="Glycogen Phosphorylase B"/>
    <property type="match status" value="1"/>
</dbReference>
<dbReference type="GO" id="GO:0016757">
    <property type="term" value="F:glycosyltransferase activity"/>
    <property type="evidence" value="ECO:0007669"/>
    <property type="project" value="InterPro"/>
</dbReference>
<organism evidence="2 3">
    <name type="scientific">Candidatus Iainarchaeum sp</name>
    <dbReference type="NCBI Taxonomy" id="3101447"/>
    <lineage>
        <taxon>Archaea</taxon>
        <taxon>Candidatus Iainarchaeota</taxon>
        <taxon>Candidatus Iainarchaeia</taxon>
        <taxon>Candidatus Iainarchaeales</taxon>
        <taxon>Candidatus Iainarchaeaceae</taxon>
        <taxon>Candidatus Iainarchaeum</taxon>
    </lineage>
</organism>
<dbReference type="InterPro" id="IPR001296">
    <property type="entry name" value="Glyco_trans_1"/>
</dbReference>
<dbReference type="AlphaFoldDB" id="A0A8T4L8P0"/>
<gene>
    <name evidence="2" type="ORF">J4215_04890</name>
</gene>
<dbReference type="Proteomes" id="UP000675968">
    <property type="component" value="Unassembled WGS sequence"/>
</dbReference>
<protein>
    <submittedName>
        <fullName evidence="2">Glycosyltransferase family 4 protein</fullName>
    </submittedName>
</protein>
<evidence type="ECO:0000313" key="2">
    <source>
        <dbReference type="EMBL" id="MBS3061889.1"/>
    </source>
</evidence>
<dbReference type="Pfam" id="PF00534">
    <property type="entry name" value="Glycos_transf_1"/>
    <property type="match status" value="1"/>
</dbReference>
<feature type="domain" description="Glycosyl transferase family 1" evidence="1">
    <location>
        <begin position="154"/>
        <end position="294"/>
    </location>
</feature>
<reference evidence="2" key="2">
    <citation type="submission" date="2021-05" db="EMBL/GenBank/DDBJ databases">
        <title>Protein family content uncovers lineage relationships and bacterial pathway maintenance mechanisms in DPANN archaea.</title>
        <authorList>
            <person name="Castelle C.J."/>
            <person name="Meheust R."/>
            <person name="Jaffe A.L."/>
            <person name="Seitz K."/>
            <person name="Gong X."/>
            <person name="Baker B.J."/>
            <person name="Banfield J.F."/>
        </authorList>
    </citation>
    <scope>NUCLEOTIDE SEQUENCE</scope>
    <source>
        <strain evidence="2">RIFCSPLOWO2_01_FULL_AR10_48_17</strain>
    </source>
</reference>
<evidence type="ECO:0000313" key="3">
    <source>
        <dbReference type="Proteomes" id="UP000675968"/>
    </source>
</evidence>
<proteinExistence type="predicted"/>
<dbReference type="PANTHER" id="PTHR12526">
    <property type="entry name" value="GLYCOSYLTRANSFERASE"/>
    <property type="match status" value="1"/>
</dbReference>
<dbReference type="EMBL" id="JAGVWC010000011">
    <property type="protein sequence ID" value="MBS3061889.1"/>
    <property type="molecule type" value="Genomic_DNA"/>
</dbReference>
<evidence type="ECO:0000259" key="1">
    <source>
        <dbReference type="Pfam" id="PF00534"/>
    </source>
</evidence>
<sequence length="380" mass="43456">MRPIVLYPSPVQLDGVSLQGNFLYRGFVENGLSAQHCNYDSVMEKEWLYKSFKPDCAIGIGYWGNAPDLIFEPQENGIQPVPWLNADGWVSNYHDKLNELPLMFTTSRWVKEIYNRDGVSNPNIFPMPIGIDTNEMYPIDREDERVVEMRKLLDVPDNIKMISTVGGDITSKGAQEVLKALAIVDKEFKDWVYLGKSWVDGKPYYHRQAENEIIRELGLDRKKIRFFGGALSRNFMNVFLNATDVYAAPSRIEGFGMIQLEAMCAGRPVIAIDAGGCRDTVVHNETGYLCKVSEEIKLDEEWVYPHMGFAEKQIIRFDQPKTFAYRADVNDLAEYLLKLLTDDKQAAKMGKAARKRAEKEFDYRVVAKKMQKVIHDKLGL</sequence>
<comment type="caution">
    <text evidence="2">The sequence shown here is derived from an EMBL/GenBank/DDBJ whole genome shotgun (WGS) entry which is preliminary data.</text>
</comment>
<dbReference type="CDD" id="cd03801">
    <property type="entry name" value="GT4_PimA-like"/>
    <property type="match status" value="1"/>
</dbReference>
<dbReference type="PANTHER" id="PTHR12526:SF630">
    <property type="entry name" value="GLYCOSYLTRANSFERASE"/>
    <property type="match status" value="1"/>
</dbReference>
<accession>A0A8T4L8P0</accession>
<name>A0A8T4L8P0_9ARCH</name>
<reference evidence="2" key="1">
    <citation type="submission" date="2021-03" db="EMBL/GenBank/DDBJ databases">
        <authorList>
            <person name="Jaffe A."/>
        </authorList>
    </citation>
    <scope>NUCLEOTIDE SEQUENCE</scope>
    <source>
        <strain evidence="2">RIFCSPLOWO2_01_FULL_AR10_48_17</strain>
    </source>
</reference>
<dbReference type="SUPFAM" id="SSF53756">
    <property type="entry name" value="UDP-Glycosyltransferase/glycogen phosphorylase"/>
    <property type="match status" value="1"/>
</dbReference>